<name>A0A5J9SL17_9POAL</name>
<dbReference type="SUPFAM" id="SSF81383">
    <property type="entry name" value="F-box domain"/>
    <property type="match status" value="1"/>
</dbReference>
<dbReference type="Proteomes" id="UP000324897">
    <property type="component" value="Unassembled WGS sequence"/>
</dbReference>
<evidence type="ECO:0000313" key="3">
    <source>
        <dbReference type="Proteomes" id="UP000324897"/>
    </source>
</evidence>
<dbReference type="InterPro" id="IPR036047">
    <property type="entry name" value="F-box-like_dom_sf"/>
</dbReference>
<feature type="signal peptide" evidence="1">
    <location>
        <begin position="1"/>
        <end position="30"/>
    </location>
</feature>
<dbReference type="PANTHER" id="PTHR33207">
    <property type="entry name" value="F-BOX DOMAIN CONTAINING PROTEIN-RELATED"/>
    <property type="match status" value="1"/>
</dbReference>
<gene>
    <name evidence="2" type="ORF">EJB05_54942</name>
</gene>
<evidence type="ECO:0008006" key="4">
    <source>
        <dbReference type="Google" id="ProtNLM"/>
    </source>
</evidence>
<keyword evidence="1" id="KW-0732">Signal</keyword>
<protein>
    <recommendedName>
        <fullName evidence="4">F-box domain-containing protein</fullName>
    </recommendedName>
</protein>
<dbReference type="EMBL" id="RWGY01000688">
    <property type="protein sequence ID" value="TVT99681.1"/>
    <property type="molecule type" value="Genomic_DNA"/>
</dbReference>
<proteinExistence type="predicted"/>
<sequence length="395" mass="43529">MGDAPAAINNVTVGLHLALELVFLRLPSLADLVRAAAACKPWRRVIADAGFLRLFRALNPPPAAGDYFNGYHSIASPSGPVISIRPSFVPSPSTTIPAINAGRFSLDFLPDDDAEFPPDWRILDSRGSLVLIVRRGPRYDHYGFPDMLVVCEPLTRRYRRIPPPANFGSHRYLWGSYLVDGDADEAGGCINMSNFRVHCEFYRACVAHATVFFTGGTGSWTERTIDHVVPDLNGRRLLGRAGDLGRTLVVLDGHTGEYSPFVLPDTEDWPPNLRNFNFCITDGRDGKPCILSIVGSTLKVFARLGSGNGEWAPEKRVSLPEATVGLPGYDPSAFDLSPVIWTTGSGLVTLLPHARVRWLFSVDLETMEAKPAEDEIWDMLYRCELPWPPTLHACT</sequence>
<comment type="caution">
    <text evidence="2">The sequence shown here is derived from an EMBL/GenBank/DDBJ whole genome shotgun (WGS) entry which is preliminary data.</text>
</comment>
<organism evidence="2 3">
    <name type="scientific">Eragrostis curvula</name>
    <name type="common">weeping love grass</name>
    <dbReference type="NCBI Taxonomy" id="38414"/>
    <lineage>
        <taxon>Eukaryota</taxon>
        <taxon>Viridiplantae</taxon>
        <taxon>Streptophyta</taxon>
        <taxon>Embryophyta</taxon>
        <taxon>Tracheophyta</taxon>
        <taxon>Spermatophyta</taxon>
        <taxon>Magnoliopsida</taxon>
        <taxon>Liliopsida</taxon>
        <taxon>Poales</taxon>
        <taxon>Poaceae</taxon>
        <taxon>PACMAD clade</taxon>
        <taxon>Chloridoideae</taxon>
        <taxon>Eragrostideae</taxon>
        <taxon>Eragrostidinae</taxon>
        <taxon>Eragrostis</taxon>
    </lineage>
</organism>
<reference evidence="2 3" key="1">
    <citation type="journal article" date="2019" name="Sci. Rep.">
        <title>A high-quality genome of Eragrostis curvula grass provides insights into Poaceae evolution and supports new strategies to enhance forage quality.</title>
        <authorList>
            <person name="Carballo J."/>
            <person name="Santos B.A.C.M."/>
            <person name="Zappacosta D."/>
            <person name="Garbus I."/>
            <person name="Selva J.P."/>
            <person name="Gallo C.A."/>
            <person name="Diaz A."/>
            <person name="Albertini E."/>
            <person name="Caccamo M."/>
            <person name="Echenique V."/>
        </authorList>
    </citation>
    <scope>NUCLEOTIDE SEQUENCE [LARGE SCALE GENOMIC DNA]</scope>
    <source>
        <strain evidence="3">cv. Victoria</strain>
        <tissue evidence="2">Leaf</tissue>
    </source>
</reference>
<feature type="non-terminal residue" evidence="2">
    <location>
        <position position="1"/>
    </location>
</feature>
<dbReference type="OrthoDB" id="659406at2759"/>
<keyword evidence="3" id="KW-1185">Reference proteome</keyword>
<dbReference type="AlphaFoldDB" id="A0A5J9SL17"/>
<feature type="chain" id="PRO_5023843025" description="F-box domain-containing protein" evidence="1">
    <location>
        <begin position="31"/>
        <end position="395"/>
    </location>
</feature>
<evidence type="ECO:0000313" key="2">
    <source>
        <dbReference type="EMBL" id="TVT99681.1"/>
    </source>
</evidence>
<dbReference type="Gramene" id="TVT99681">
    <property type="protein sequence ID" value="TVT99681"/>
    <property type="gene ID" value="EJB05_54942"/>
</dbReference>
<accession>A0A5J9SL17</accession>
<evidence type="ECO:0000256" key="1">
    <source>
        <dbReference type="SAM" id="SignalP"/>
    </source>
</evidence>